<dbReference type="Proteomes" id="UP000215127">
    <property type="component" value="Chromosome 5"/>
</dbReference>
<name>A0A1X7RUW2_ZYMT9</name>
<dbReference type="PANTHER" id="PTHR36091:SF1">
    <property type="entry name" value="ALTERED INHERITANCE OF MITOCHONDRIA PROTEIN 9, MITOCHONDRIAL"/>
    <property type="match status" value="1"/>
</dbReference>
<sequence>MSWPSRPCRLFYTWCNSRQQVCQASRRVKLQRLTASRSLRNLQTRASSTMGDNPDFYSFTRARFVQNEKAEMSSRRVTFNVSELANVAASSVGASCVGIERLPDGMHNRALLLTMDNGKQVVAKLPCPNAGQSHFTTASEVATMEFMRTRLNTPVPEVYAWCSHAERTTVGAEYIIMEKAEGVLLETIWQKMELRQQGALVKAIVRLQAEWASSLFAGYGSIYYATDLEEERRLPLHASSSAQEIFALGPITGRDWNDNGRLDVAFDRGPWKTVEQYLEAVGLREAKCVKELSRLPPPQVTLSGPGLYESTREKKLRALCYYQQIFRHLLPHPGDSPIRRPVPWHGDLHVANMFVDPKDPTKILSIIDWQSTEVAPLFVQARQPYIIDFEGPQLPDLSTEHPSLPEDFDQLSPGEQAAAHNLRLRQALVMAYRQRTRVMAPDIWKAFEYQATPAAQLLQLARVLLVDGEGMYTARIAEHLRDPDGILKESGISMTEAEMAEAEADGEKAVLGIQWMTGISDTIGRELFPLGGCVKTERYDESKDALRQCKEQLLDLVKALPELLVDQHSRRLRLSLQASQTEPTEAISSLSSMSVPSKLLKKSAPQKRRYKHASGRIDFSGKPRN</sequence>
<keyword evidence="10" id="KW-1185">Reference proteome</keyword>
<dbReference type="Gene3D" id="3.30.200.20">
    <property type="entry name" value="Phosphorylase Kinase, domain 1"/>
    <property type="match status" value="1"/>
</dbReference>
<dbReference type="GO" id="GO:0005739">
    <property type="term" value="C:mitochondrion"/>
    <property type="evidence" value="ECO:0007669"/>
    <property type="project" value="UniProtKB-SubCell"/>
</dbReference>
<protein>
    <recommendedName>
        <fullName evidence="3">Altered inheritance of mitochondria protein 9, mitochondrial</fullName>
    </recommendedName>
    <alternativeName>
        <fullName evidence="6">Found in mitochondrial proteome protein 29</fullName>
    </alternativeName>
</protein>
<keyword evidence="4" id="KW-0809">Transit peptide</keyword>
<keyword evidence="5" id="KW-0496">Mitochondrion</keyword>
<comment type="similarity">
    <text evidence="2">Belongs to the AIM9 family.</text>
</comment>
<evidence type="ECO:0000256" key="7">
    <source>
        <dbReference type="SAM" id="MobiDB-lite"/>
    </source>
</evidence>
<dbReference type="Gene3D" id="3.90.1200.10">
    <property type="match status" value="1"/>
</dbReference>
<dbReference type="STRING" id="1276538.A0A1X7RUW2"/>
<accession>A0A1X7RUW2</accession>
<dbReference type="Pfam" id="PF01636">
    <property type="entry name" value="APH"/>
    <property type="match status" value="1"/>
</dbReference>
<evidence type="ECO:0000256" key="1">
    <source>
        <dbReference type="ARBA" id="ARBA00004173"/>
    </source>
</evidence>
<evidence type="ECO:0000256" key="4">
    <source>
        <dbReference type="ARBA" id="ARBA00022946"/>
    </source>
</evidence>
<dbReference type="InterPro" id="IPR051035">
    <property type="entry name" value="Mito_inheritance_9"/>
</dbReference>
<feature type="domain" description="Aminoglycoside phosphotransferase" evidence="8">
    <location>
        <begin position="99"/>
        <end position="376"/>
    </location>
</feature>
<dbReference type="PANTHER" id="PTHR36091">
    <property type="entry name" value="ALTERED INHERITANCE OF MITOCHONDRIA PROTEIN 9, MITOCHONDRIAL"/>
    <property type="match status" value="1"/>
</dbReference>
<reference evidence="9 10" key="1">
    <citation type="submission" date="2016-06" db="EMBL/GenBank/DDBJ databases">
        <authorList>
            <person name="Kjaerup R.B."/>
            <person name="Dalgaard T.S."/>
            <person name="Juul-Madsen H.R."/>
        </authorList>
    </citation>
    <scope>NUCLEOTIDE SEQUENCE [LARGE SCALE GENOMIC DNA]</scope>
</reference>
<evidence type="ECO:0000259" key="8">
    <source>
        <dbReference type="Pfam" id="PF01636"/>
    </source>
</evidence>
<dbReference type="InterPro" id="IPR011009">
    <property type="entry name" value="Kinase-like_dom_sf"/>
</dbReference>
<evidence type="ECO:0000256" key="2">
    <source>
        <dbReference type="ARBA" id="ARBA00005543"/>
    </source>
</evidence>
<feature type="compositionally biased region" description="Low complexity" evidence="7">
    <location>
        <begin position="588"/>
        <end position="598"/>
    </location>
</feature>
<dbReference type="InterPro" id="IPR002575">
    <property type="entry name" value="Aminoglycoside_PTrfase"/>
</dbReference>
<gene>
    <name evidence="9" type="ORF">ZT3D7_G6322</name>
</gene>
<dbReference type="AlphaFoldDB" id="A0A1X7RUW2"/>
<proteinExistence type="inferred from homology"/>
<organism evidence="9 10">
    <name type="scientific">Zymoseptoria tritici (strain ST99CH_3D7)</name>
    <dbReference type="NCBI Taxonomy" id="1276538"/>
    <lineage>
        <taxon>Eukaryota</taxon>
        <taxon>Fungi</taxon>
        <taxon>Dikarya</taxon>
        <taxon>Ascomycota</taxon>
        <taxon>Pezizomycotina</taxon>
        <taxon>Dothideomycetes</taxon>
        <taxon>Dothideomycetidae</taxon>
        <taxon>Mycosphaerellales</taxon>
        <taxon>Mycosphaerellaceae</taxon>
        <taxon>Zymoseptoria</taxon>
    </lineage>
</organism>
<evidence type="ECO:0000313" key="10">
    <source>
        <dbReference type="Proteomes" id="UP000215127"/>
    </source>
</evidence>
<dbReference type="EMBL" id="LT853696">
    <property type="protein sequence ID" value="SMQ51169.1"/>
    <property type="molecule type" value="Genomic_DNA"/>
</dbReference>
<comment type="subcellular location">
    <subcellularLocation>
        <location evidence="1">Mitochondrion</location>
    </subcellularLocation>
</comment>
<evidence type="ECO:0000256" key="5">
    <source>
        <dbReference type="ARBA" id="ARBA00023128"/>
    </source>
</evidence>
<evidence type="ECO:0000313" key="9">
    <source>
        <dbReference type="EMBL" id="SMQ51169.1"/>
    </source>
</evidence>
<feature type="region of interest" description="Disordered" evidence="7">
    <location>
        <begin position="583"/>
        <end position="625"/>
    </location>
</feature>
<feature type="compositionally biased region" description="Basic residues" evidence="7">
    <location>
        <begin position="599"/>
        <end position="614"/>
    </location>
</feature>
<evidence type="ECO:0000256" key="6">
    <source>
        <dbReference type="ARBA" id="ARBA00031849"/>
    </source>
</evidence>
<dbReference type="SUPFAM" id="SSF56112">
    <property type="entry name" value="Protein kinase-like (PK-like)"/>
    <property type="match status" value="1"/>
</dbReference>
<evidence type="ECO:0000256" key="3">
    <source>
        <dbReference type="ARBA" id="ARBA00016197"/>
    </source>
</evidence>